<evidence type="ECO:0000256" key="1">
    <source>
        <dbReference type="ARBA" id="ARBA00003257"/>
    </source>
</evidence>
<dbReference type="GO" id="GO:0008137">
    <property type="term" value="F:NADH dehydrogenase (ubiquinone) activity"/>
    <property type="evidence" value="ECO:0007669"/>
    <property type="project" value="UniProtKB-UniRule"/>
</dbReference>
<organism evidence="9">
    <name type="scientific">Haptophyceae sp. NIES-3900</name>
    <dbReference type="NCBI Taxonomy" id="2748608"/>
    <lineage>
        <taxon>Eukaryota</taxon>
        <taxon>Haptista</taxon>
        <taxon>Haptophyta</taxon>
    </lineage>
</organism>
<dbReference type="PANTHER" id="PTHR43507">
    <property type="entry name" value="NADH-UBIQUINONE OXIDOREDUCTASE CHAIN 4"/>
    <property type="match status" value="1"/>
</dbReference>
<feature type="domain" description="NADH:quinone oxidoreductase/Mrp antiporter transmembrane" evidence="8">
    <location>
        <begin position="129"/>
        <end position="414"/>
    </location>
</feature>
<feature type="transmembrane region" description="Helical" evidence="7">
    <location>
        <begin position="110"/>
        <end position="128"/>
    </location>
</feature>
<gene>
    <name evidence="9" type="primary">nad4</name>
</gene>
<dbReference type="GO" id="GO:0015990">
    <property type="term" value="P:electron transport coupled proton transport"/>
    <property type="evidence" value="ECO:0007669"/>
    <property type="project" value="TreeGrafter"/>
</dbReference>
<dbReference type="GO" id="GO:0042773">
    <property type="term" value="P:ATP synthesis coupled electron transport"/>
    <property type="evidence" value="ECO:0007669"/>
    <property type="project" value="InterPro"/>
</dbReference>
<dbReference type="GO" id="GO:0048039">
    <property type="term" value="F:ubiquinone binding"/>
    <property type="evidence" value="ECO:0007669"/>
    <property type="project" value="TreeGrafter"/>
</dbReference>
<dbReference type="InterPro" id="IPR003918">
    <property type="entry name" value="NADH_UbQ_OxRdtase"/>
</dbReference>
<dbReference type="EC" id="7.1.1.2" evidence="7"/>
<comment type="function">
    <text evidence="1">Core subunit of the mitochondrial membrane respiratory chain NADH dehydrogenase (Complex I) that is believed to belong to the minimal assembly required for catalysis. Complex I functions in the transfer of electrons from NADH to the respiratory chain. The immediate electron acceptor for the enzyme is believed to be ubiquinone.</text>
</comment>
<feature type="transmembrane region" description="Helical" evidence="7">
    <location>
        <begin position="240"/>
        <end position="260"/>
    </location>
</feature>
<dbReference type="GO" id="GO:0031966">
    <property type="term" value="C:mitochondrial membrane"/>
    <property type="evidence" value="ECO:0007669"/>
    <property type="project" value="UniProtKB-SubCell"/>
</dbReference>
<dbReference type="PANTHER" id="PTHR43507:SF1">
    <property type="entry name" value="NADH-UBIQUINONE OXIDOREDUCTASE CHAIN 4"/>
    <property type="match status" value="1"/>
</dbReference>
<feature type="transmembrane region" description="Helical" evidence="7">
    <location>
        <begin position="6"/>
        <end position="23"/>
    </location>
</feature>
<comment type="similarity">
    <text evidence="3 7">Belongs to the complex I subunit 4 family.</text>
</comment>
<keyword evidence="7 9" id="KW-0496">Mitochondrion</keyword>
<dbReference type="GO" id="GO:0003954">
    <property type="term" value="F:NADH dehydrogenase activity"/>
    <property type="evidence" value="ECO:0007669"/>
    <property type="project" value="TreeGrafter"/>
</dbReference>
<feature type="transmembrane region" description="Helical" evidence="7">
    <location>
        <begin position="30"/>
        <end position="51"/>
    </location>
</feature>
<feature type="transmembrane region" description="Helical" evidence="7">
    <location>
        <begin position="206"/>
        <end position="228"/>
    </location>
</feature>
<keyword evidence="5 7" id="KW-1133">Transmembrane helix</keyword>
<dbReference type="EMBL" id="LC564892">
    <property type="protein sequence ID" value="BCG67645.1"/>
    <property type="molecule type" value="Genomic_DNA"/>
</dbReference>
<keyword evidence="7" id="KW-0249">Electron transport</keyword>
<reference evidence="9" key="1">
    <citation type="submission" date="2020-06" db="EMBL/GenBank/DDBJ databases">
        <title>Organellar genomes of a novel haptophyte.</title>
        <authorList>
            <person name="Kamikawa R."/>
            <person name="Miyashita H."/>
        </authorList>
    </citation>
    <scope>NUCLEOTIDE SEQUENCE</scope>
    <source>
        <strain evidence="9">NIES-3900</strain>
    </source>
</reference>
<feature type="transmembrane region" description="Helical" evidence="7">
    <location>
        <begin position="164"/>
        <end position="186"/>
    </location>
</feature>
<feature type="transmembrane region" description="Helical" evidence="7">
    <location>
        <begin position="71"/>
        <end position="98"/>
    </location>
</feature>
<evidence type="ECO:0000256" key="6">
    <source>
        <dbReference type="ARBA" id="ARBA00023136"/>
    </source>
</evidence>
<comment type="subcellular location">
    <subcellularLocation>
        <location evidence="2">Membrane</location>
        <topology evidence="2">Multi-pass membrane protein</topology>
    </subcellularLocation>
    <subcellularLocation>
        <location evidence="7">Mitochondrion membrane</location>
        <topology evidence="7">Multi-pass membrane protein</topology>
    </subcellularLocation>
</comment>
<evidence type="ECO:0000256" key="3">
    <source>
        <dbReference type="ARBA" id="ARBA00009025"/>
    </source>
</evidence>
<feature type="transmembrane region" description="Helical" evidence="7">
    <location>
        <begin position="266"/>
        <end position="287"/>
    </location>
</feature>
<dbReference type="PRINTS" id="PR01437">
    <property type="entry name" value="NUOXDRDTASE4"/>
</dbReference>
<keyword evidence="7" id="KW-0520">NAD</keyword>
<comment type="catalytic activity">
    <reaction evidence="7">
        <text>a ubiquinone + NADH + 5 H(+)(in) = a ubiquinol + NAD(+) + 4 H(+)(out)</text>
        <dbReference type="Rhea" id="RHEA:29091"/>
        <dbReference type="Rhea" id="RHEA-COMP:9565"/>
        <dbReference type="Rhea" id="RHEA-COMP:9566"/>
        <dbReference type="ChEBI" id="CHEBI:15378"/>
        <dbReference type="ChEBI" id="CHEBI:16389"/>
        <dbReference type="ChEBI" id="CHEBI:17976"/>
        <dbReference type="ChEBI" id="CHEBI:57540"/>
        <dbReference type="ChEBI" id="CHEBI:57945"/>
        <dbReference type="EC" id="7.1.1.2"/>
    </reaction>
</comment>
<keyword evidence="6 7" id="KW-0472">Membrane</keyword>
<keyword evidence="7" id="KW-0813">Transport</keyword>
<proteinExistence type="inferred from homology"/>
<feature type="transmembrane region" description="Helical" evidence="7">
    <location>
        <begin position="326"/>
        <end position="347"/>
    </location>
</feature>
<sequence length="481" mass="53471">MMLTFIILAPIISCLFLVFIDASRTRLIRVFGLLSSLLVFAGSVLLLVLFDHSSSQFQHVERFDWFFLSNYSFYLGVDGLSLYLVVLTAFLVPVCILISWSSVQHHCREYVICFLFLESLIFAVFTVLDLLLFYVFFEGVLIPMFVLIGAWGSRGRKVRAAYQLFVYTLLGSVLMLGAILFIYIEVGTTDLLRLSVVELGSNLECLAWLAFFMSFAVKVPMFPFHVWLPEAHVEAPTAGSVILAGILLKLGGYGLLRFSIGLFPTASAFFSPLVFVLSILSVVYASLTTIQQVDLKKIIAYSSVAHMNFVTLGMFCLNLQGLEGSLFLMLSHGIVSSALFLCVGVLYDRHHSRVVKYYAGLVHTMPLFVSFFVVFSLANLGLPLTTSFVGELLILMGAFLTSTWIAFFACTSMVFGAVYSLWLANRVSFGNLKVYSVQSFGDLTRREFMVLAPFGFLTFAFGIYPNPVLSAAHLSLVNLVA</sequence>
<protein>
    <recommendedName>
        <fullName evidence="7">NADH-ubiquinone oxidoreductase chain 4</fullName>
        <ecNumber evidence="7">7.1.1.2</ecNumber>
    </recommendedName>
</protein>
<feature type="transmembrane region" description="Helical" evidence="7">
    <location>
        <begin position="299"/>
        <end position="320"/>
    </location>
</feature>
<keyword evidence="4 7" id="KW-0812">Transmembrane</keyword>
<geneLocation type="mitochondrion" evidence="9"/>
<feature type="transmembrane region" description="Helical" evidence="7">
    <location>
        <begin position="359"/>
        <end position="380"/>
    </location>
</feature>
<dbReference type="NCBIfam" id="TIGR01972">
    <property type="entry name" value="NDH_I_M"/>
    <property type="match status" value="1"/>
</dbReference>
<keyword evidence="7" id="KW-0830">Ubiquinone</keyword>
<evidence type="ECO:0000259" key="8">
    <source>
        <dbReference type="Pfam" id="PF00361"/>
    </source>
</evidence>
<feature type="transmembrane region" description="Helical" evidence="7">
    <location>
        <begin position="134"/>
        <end position="152"/>
    </location>
</feature>
<comment type="function">
    <text evidence="7">Core subunit of the mitochondrial membrane respiratory chain NADH dehydrogenase (Complex I) which catalyzes electron transfer from NADH through the respiratory chain, using ubiquinone as an electron acceptor. Essential for the catalytic activity and assembly of complex I.</text>
</comment>
<dbReference type="AlphaFoldDB" id="A0A7R6WD29"/>
<evidence type="ECO:0000256" key="2">
    <source>
        <dbReference type="ARBA" id="ARBA00004141"/>
    </source>
</evidence>
<feature type="transmembrane region" description="Helical" evidence="7">
    <location>
        <begin position="392"/>
        <end position="423"/>
    </location>
</feature>
<evidence type="ECO:0000256" key="7">
    <source>
        <dbReference type="RuleBase" id="RU003297"/>
    </source>
</evidence>
<dbReference type="InterPro" id="IPR001750">
    <property type="entry name" value="ND/Mrp_TM"/>
</dbReference>
<evidence type="ECO:0000256" key="4">
    <source>
        <dbReference type="ARBA" id="ARBA00022692"/>
    </source>
</evidence>
<evidence type="ECO:0000313" key="9">
    <source>
        <dbReference type="EMBL" id="BCG67645.1"/>
    </source>
</evidence>
<keyword evidence="7" id="KW-0679">Respiratory chain</keyword>
<name>A0A7R6WD29_9EUKA</name>
<dbReference type="InterPro" id="IPR010227">
    <property type="entry name" value="NADH_Q_OxRdtase_chainM/4"/>
</dbReference>
<feature type="transmembrane region" description="Helical" evidence="7">
    <location>
        <begin position="448"/>
        <end position="465"/>
    </location>
</feature>
<accession>A0A7R6WD29</accession>
<dbReference type="Pfam" id="PF00361">
    <property type="entry name" value="Proton_antipo_M"/>
    <property type="match status" value="1"/>
</dbReference>
<evidence type="ECO:0000256" key="5">
    <source>
        <dbReference type="ARBA" id="ARBA00022989"/>
    </source>
</evidence>